<evidence type="ECO:0000256" key="1">
    <source>
        <dbReference type="SAM" id="MobiDB-lite"/>
    </source>
</evidence>
<comment type="caution">
    <text evidence="3">The sequence shown here is derived from an EMBL/GenBank/DDBJ whole genome shotgun (WGS) entry which is preliminary data.</text>
</comment>
<dbReference type="Proteomes" id="UP001158067">
    <property type="component" value="Unassembled WGS sequence"/>
</dbReference>
<dbReference type="EMBL" id="FXUG01000005">
    <property type="protein sequence ID" value="SMP57227.1"/>
    <property type="molecule type" value="Genomic_DNA"/>
</dbReference>
<feature type="compositionally biased region" description="Low complexity" evidence="1">
    <location>
        <begin position="9"/>
        <end position="19"/>
    </location>
</feature>
<keyword evidence="2" id="KW-0472">Membrane</keyword>
<reference evidence="3 4" key="1">
    <citation type="submission" date="2017-05" db="EMBL/GenBank/DDBJ databases">
        <authorList>
            <person name="Varghese N."/>
            <person name="Submissions S."/>
        </authorList>
    </citation>
    <scope>NUCLEOTIDE SEQUENCE [LARGE SCALE GENOMIC DNA]</scope>
    <source>
        <strain evidence="3 4">DSM 25457</strain>
    </source>
</reference>
<evidence type="ECO:0000313" key="4">
    <source>
        <dbReference type="Proteomes" id="UP001158067"/>
    </source>
</evidence>
<evidence type="ECO:0000256" key="2">
    <source>
        <dbReference type="SAM" id="Phobius"/>
    </source>
</evidence>
<evidence type="ECO:0008006" key="5">
    <source>
        <dbReference type="Google" id="ProtNLM"/>
    </source>
</evidence>
<proteinExistence type="predicted"/>
<gene>
    <name evidence="3" type="ORF">SAMN06265222_105285</name>
</gene>
<accession>A0ABY1Q2B9</accession>
<dbReference type="RefSeq" id="WP_283432744.1">
    <property type="nucleotide sequence ID" value="NZ_FXUG01000005.1"/>
</dbReference>
<feature type="region of interest" description="Disordered" evidence="1">
    <location>
        <begin position="1"/>
        <end position="21"/>
    </location>
</feature>
<keyword evidence="2" id="KW-1133">Transmembrane helix</keyword>
<name>A0ABY1Q2B9_9BACT</name>
<sequence length="254" mass="27292">MTDAKSVDDSNQSSGSSGDATALPRMGWRSRCLVLLVLVHLFLVWVSLCSSVQPSQWASSVLQIGHAYLQATHFGVDGRPVYLAHGKPEEQPLRLQLDGVSLLPETLAGAGADDRQQRWLSTARLLATEEQPSLVAEMMLGLMRHQTSGSDDLASELMSSVGLQDGQKDGQPVVVSLLREPTILSSVLDDQEPPAYQARVVVDEGRVALVRLLPERLTATARTDGLGEGDVNLRGLGADSSVDSDAVQQRGESR</sequence>
<organism evidence="3 4">
    <name type="scientific">Neorhodopirellula lusitana</name>
    <dbReference type="NCBI Taxonomy" id="445327"/>
    <lineage>
        <taxon>Bacteria</taxon>
        <taxon>Pseudomonadati</taxon>
        <taxon>Planctomycetota</taxon>
        <taxon>Planctomycetia</taxon>
        <taxon>Pirellulales</taxon>
        <taxon>Pirellulaceae</taxon>
        <taxon>Neorhodopirellula</taxon>
    </lineage>
</organism>
<keyword evidence="2" id="KW-0812">Transmembrane</keyword>
<keyword evidence="4" id="KW-1185">Reference proteome</keyword>
<protein>
    <recommendedName>
        <fullName evidence="5">Transmembrane protein</fullName>
    </recommendedName>
</protein>
<feature type="transmembrane region" description="Helical" evidence="2">
    <location>
        <begin position="32"/>
        <end position="48"/>
    </location>
</feature>
<evidence type="ECO:0000313" key="3">
    <source>
        <dbReference type="EMBL" id="SMP57227.1"/>
    </source>
</evidence>
<feature type="region of interest" description="Disordered" evidence="1">
    <location>
        <begin position="235"/>
        <end position="254"/>
    </location>
</feature>